<accession>A0ACD3ARV8</accession>
<name>A0ACD3ARV8_9AGAR</name>
<proteinExistence type="predicted"/>
<protein>
    <submittedName>
        <fullName evidence="1">Uncharacterized protein</fullName>
    </submittedName>
</protein>
<keyword evidence="2" id="KW-1185">Reference proteome</keyword>
<organism evidence="1 2">
    <name type="scientific">Pluteus cervinus</name>
    <dbReference type="NCBI Taxonomy" id="181527"/>
    <lineage>
        <taxon>Eukaryota</taxon>
        <taxon>Fungi</taxon>
        <taxon>Dikarya</taxon>
        <taxon>Basidiomycota</taxon>
        <taxon>Agaricomycotina</taxon>
        <taxon>Agaricomycetes</taxon>
        <taxon>Agaricomycetidae</taxon>
        <taxon>Agaricales</taxon>
        <taxon>Pluteineae</taxon>
        <taxon>Pluteaceae</taxon>
        <taxon>Pluteus</taxon>
    </lineage>
</organism>
<gene>
    <name evidence="1" type="ORF">BDN72DRAFT_842340</name>
</gene>
<evidence type="ECO:0000313" key="2">
    <source>
        <dbReference type="Proteomes" id="UP000308600"/>
    </source>
</evidence>
<evidence type="ECO:0000313" key="1">
    <source>
        <dbReference type="EMBL" id="TFK68041.1"/>
    </source>
</evidence>
<reference evidence="1 2" key="1">
    <citation type="journal article" date="2019" name="Nat. Ecol. Evol.">
        <title>Megaphylogeny resolves global patterns of mushroom evolution.</title>
        <authorList>
            <person name="Varga T."/>
            <person name="Krizsan K."/>
            <person name="Foldi C."/>
            <person name="Dima B."/>
            <person name="Sanchez-Garcia M."/>
            <person name="Sanchez-Ramirez S."/>
            <person name="Szollosi G.J."/>
            <person name="Szarkandi J.G."/>
            <person name="Papp V."/>
            <person name="Albert L."/>
            <person name="Andreopoulos W."/>
            <person name="Angelini C."/>
            <person name="Antonin V."/>
            <person name="Barry K.W."/>
            <person name="Bougher N.L."/>
            <person name="Buchanan P."/>
            <person name="Buyck B."/>
            <person name="Bense V."/>
            <person name="Catcheside P."/>
            <person name="Chovatia M."/>
            <person name="Cooper J."/>
            <person name="Damon W."/>
            <person name="Desjardin D."/>
            <person name="Finy P."/>
            <person name="Geml J."/>
            <person name="Haridas S."/>
            <person name="Hughes K."/>
            <person name="Justo A."/>
            <person name="Karasinski D."/>
            <person name="Kautmanova I."/>
            <person name="Kiss B."/>
            <person name="Kocsube S."/>
            <person name="Kotiranta H."/>
            <person name="LaButti K.M."/>
            <person name="Lechner B.E."/>
            <person name="Liimatainen K."/>
            <person name="Lipzen A."/>
            <person name="Lukacs Z."/>
            <person name="Mihaltcheva S."/>
            <person name="Morgado L.N."/>
            <person name="Niskanen T."/>
            <person name="Noordeloos M.E."/>
            <person name="Ohm R.A."/>
            <person name="Ortiz-Santana B."/>
            <person name="Ovrebo C."/>
            <person name="Racz N."/>
            <person name="Riley R."/>
            <person name="Savchenko A."/>
            <person name="Shiryaev A."/>
            <person name="Soop K."/>
            <person name="Spirin V."/>
            <person name="Szebenyi C."/>
            <person name="Tomsovsky M."/>
            <person name="Tulloss R.E."/>
            <person name="Uehling J."/>
            <person name="Grigoriev I.V."/>
            <person name="Vagvolgyi C."/>
            <person name="Papp T."/>
            <person name="Martin F.M."/>
            <person name="Miettinen O."/>
            <person name="Hibbett D.S."/>
            <person name="Nagy L.G."/>
        </authorList>
    </citation>
    <scope>NUCLEOTIDE SEQUENCE [LARGE SCALE GENOMIC DNA]</scope>
    <source>
        <strain evidence="1 2">NL-1719</strain>
    </source>
</reference>
<dbReference type="Proteomes" id="UP000308600">
    <property type="component" value="Unassembled WGS sequence"/>
</dbReference>
<dbReference type="EMBL" id="ML208361">
    <property type="protein sequence ID" value="TFK68041.1"/>
    <property type="molecule type" value="Genomic_DNA"/>
</dbReference>
<sequence>MARSLLSVVLVVFASVLRAWADTDPNQLTTSPNDGNTLLKLSPINATQFAFALILALITVYQIIATIVLLFRPAEGTTRGPFLSLILALFALVASYILQAAFVASFFSLTNPCPTHSLAVATDVMSRMVDVLVAAAVMHIINNRRGYHGFRDECQITCLWNSHVGFDGAILLTLLISVICISVVNGRLDVGLGVGAMSLGGVYEPWTEGTVDFGGHQETVRMVFYHIYVAAYFAAGLDVIITSVSLWMKVSRTQVSPENAVGTIVCVISPLFFARTVYKVVEDIIQNLPPSMLAPISPNSFRQPSPNTWFLIDILVGGILYAVVIFLFINAGTVPLTMSVLPEGNYYLDGCAKPASQYLPPVAMTNSPWSPGFGGYGGGGYASGGPTPIPGSTSYYYQYPSPHTHGSNTP</sequence>